<name>A0A9X7J4L8_9FIRM</name>
<sequence length="161" mass="18047">MEDFRVLLFLHIVNAFLMSVTGLRLFGHRSNLKTFTTLGITYGVAVWIVRGIYGHYHIPLGTHTIILTLIFAFLVRMIGKVDWGTALGVALVSSSLGMLGGGISILIIQFLQLSVMDILSNPWLHVLLGHTENVFLFVMLIVNSVFEFTFTNPLEKQVSRR</sequence>
<comment type="caution">
    <text evidence="2">The sequence shown here is derived from an EMBL/GenBank/DDBJ whole genome shotgun (WGS) entry which is preliminary data.</text>
</comment>
<feature type="transmembrane region" description="Helical" evidence="1">
    <location>
        <begin position="58"/>
        <end position="75"/>
    </location>
</feature>
<organism evidence="2 3">
    <name type="scientific">Neomoorella stamsii</name>
    <dbReference type="NCBI Taxonomy" id="1266720"/>
    <lineage>
        <taxon>Bacteria</taxon>
        <taxon>Bacillati</taxon>
        <taxon>Bacillota</taxon>
        <taxon>Clostridia</taxon>
        <taxon>Neomoorellales</taxon>
        <taxon>Neomoorellaceae</taxon>
        <taxon>Neomoorella</taxon>
    </lineage>
</organism>
<keyword evidence="1" id="KW-1133">Transmembrane helix</keyword>
<keyword evidence="1" id="KW-0472">Membrane</keyword>
<dbReference type="Proteomes" id="UP000239430">
    <property type="component" value="Unassembled WGS sequence"/>
</dbReference>
<evidence type="ECO:0000313" key="2">
    <source>
        <dbReference type="EMBL" id="PRR74838.1"/>
    </source>
</evidence>
<gene>
    <name evidence="2" type="ORF">MOST_09460</name>
</gene>
<evidence type="ECO:0000313" key="3">
    <source>
        <dbReference type="Proteomes" id="UP000239430"/>
    </source>
</evidence>
<protein>
    <submittedName>
        <fullName evidence="2">Uncharacterized protein</fullName>
    </submittedName>
</protein>
<feature type="transmembrane region" description="Helical" evidence="1">
    <location>
        <begin position="87"/>
        <end position="114"/>
    </location>
</feature>
<dbReference type="EMBL" id="PVXL01000027">
    <property type="protein sequence ID" value="PRR74838.1"/>
    <property type="molecule type" value="Genomic_DNA"/>
</dbReference>
<feature type="transmembrane region" description="Helical" evidence="1">
    <location>
        <begin position="134"/>
        <end position="154"/>
    </location>
</feature>
<proteinExistence type="predicted"/>
<accession>A0A9X7J4L8</accession>
<reference evidence="2 3" key="1">
    <citation type="submission" date="2018-03" db="EMBL/GenBank/DDBJ databases">
        <title>Genome sequence of Moorella stamsii DSM 26217.</title>
        <authorList>
            <person name="Poehlein A."/>
            <person name="Daniel R."/>
        </authorList>
    </citation>
    <scope>NUCLEOTIDE SEQUENCE [LARGE SCALE GENOMIC DNA]</scope>
    <source>
        <strain evidence="3">DSM 26217</strain>
    </source>
</reference>
<keyword evidence="1" id="KW-0812">Transmembrane</keyword>
<dbReference type="AlphaFoldDB" id="A0A9X7J4L8"/>
<feature type="transmembrane region" description="Helical" evidence="1">
    <location>
        <begin position="34"/>
        <end position="52"/>
    </location>
</feature>
<keyword evidence="3" id="KW-1185">Reference proteome</keyword>
<feature type="transmembrane region" description="Helical" evidence="1">
    <location>
        <begin position="6"/>
        <end position="27"/>
    </location>
</feature>
<evidence type="ECO:0000256" key="1">
    <source>
        <dbReference type="SAM" id="Phobius"/>
    </source>
</evidence>